<dbReference type="PANTHER" id="PTHR16311:SF3">
    <property type="entry name" value="THROMBOSPONDIN TYPE-1 DOMAIN-CONTAINING PROTEIN 1"/>
    <property type="match status" value="1"/>
</dbReference>
<evidence type="ECO:0000256" key="3">
    <source>
        <dbReference type="PROSITE-ProRule" id="PRU00302"/>
    </source>
</evidence>
<name>A0ABY7EC75_MYAAR</name>
<accession>A0ABY7EC75</accession>
<dbReference type="Gene3D" id="2.10.50.10">
    <property type="entry name" value="Tumor Necrosis Factor Receptor, subunit A, domain 2"/>
    <property type="match status" value="1"/>
</dbReference>
<evidence type="ECO:0000313" key="7">
    <source>
        <dbReference type="Proteomes" id="UP001164746"/>
    </source>
</evidence>
<dbReference type="Pfam" id="PF02494">
    <property type="entry name" value="HYR"/>
    <property type="match status" value="1"/>
</dbReference>
<keyword evidence="7" id="KW-1185">Reference proteome</keyword>
<dbReference type="CDD" id="cd00033">
    <property type="entry name" value="CCP"/>
    <property type="match status" value="1"/>
</dbReference>
<dbReference type="SMART" id="SM00032">
    <property type="entry name" value="CCP"/>
    <property type="match status" value="4"/>
</dbReference>
<dbReference type="Pfam" id="PF07699">
    <property type="entry name" value="Ephrin_rec_like"/>
    <property type="match status" value="2"/>
</dbReference>
<dbReference type="PROSITE" id="PS50825">
    <property type="entry name" value="HYR"/>
    <property type="match status" value="1"/>
</dbReference>
<keyword evidence="3" id="KW-0768">Sushi</keyword>
<dbReference type="InterPro" id="IPR036383">
    <property type="entry name" value="TSP1_rpt_sf"/>
</dbReference>
<dbReference type="InterPro" id="IPR003410">
    <property type="entry name" value="HYR_dom"/>
</dbReference>
<sequence>VRCPKPTTITNGYFICHPSTEFVLEAWCRYGCYEGFDLVGETVRICQRNNMWSGTNAPSCKPWKCPLLPSIEGAGLPQCTKGTSFQSVCSYDCTLDGFDMPQHVAKALVCSKEKRWRKNGEPACIDVEPTVFKTCPSTRRDRESFENITSDMEEPSATDNSNTAVNVTLISGYAPGTRVLPGKYDIVYGVFDAAGNRGRNCQFTVIVRDIKCSRIYPTPFVRVQCPNGTRTGSICEISCEPGKTLQGTSVVTWDQSAKGLYGQWNWNDDGQSTCKQTSQCLKITPPRHGALACDNWLGGSFCQAQCQNGTEIPRVNLETLYVCSDDGNWMPTLPQFTPCKAARYSHILSMPVEVQNLYYGDCTDKSTQEQIAKNFIQQMMSSLYQPEACPDNSECGPENVQIFCGDSNRRKRAVRETSHQENISSLSINFNIQLKTITNISDIQNRHRNIIKDIGKCVNEHAVKIYGNSSRPVNVTVGPFKVHCYEGSVQSTQSINCVECPEGTYYQGQIYDNEPTCLLCQKGTYQDKSGESKCISCPYAFTTHSLGSAYAADCNAHGKWSTWGNWSECTRTCGDGIVTRKRLCNNPTPDNGGKTCVGEDIDAKDCNNTDCPVCPDFIAPVNGSAECVNSSETINCTIACNAGFDFDSEPMGMYYCGANTFSVWNFETNANPTRRLPKCKVPCGSGSYLNVDYCEPCPVGFYQDKDAQLSCKLCPSGKTTLGEGSDLVMDCSVAKEESNVNEAKEHLRENTWYCQTSPLQRNGLIAQLVSWK</sequence>
<dbReference type="InterPro" id="IPR000436">
    <property type="entry name" value="Sushi_SCR_CCP_dom"/>
</dbReference>
<dbReference type="PROSITE" id="PS50923">
    <property type="entry name" value="SUSHI"/>
    <property type="match status" value="1"/>
</dbReference>
<dbReference type="Pfam" id="PF00084">
    <property type="entry name" value="Sushi"/>
    <property type="match status" value="1"/>
</dbReference>
<evidence type="ECO:0000259" key="4">
    <source>
        <dbReference type="PROSITE" id="PS50825"/>
    </source>
</evidence>
<dbReference type="SMART" id="SM00209">
    <property type="entry name" value="TSP1"/>
    <property type="match status" value="1"/>
</dbReference>
<feature type="non-terminal residue" evidence="6">
    <location>
        <position position="772"/>
    </location>
</feature>
<dbReference type="SUPFAM" id="SSF82895">
    <property type="entry name" value="TSP-1 type 1 repeat"/>
    <property type="match status" value="1"/>
</dbReference>
<evidence type="ECO:0000256" key="1">
    <source>
        <dbReference type="ARBA" id="ARBA00022737"/>
    </source>
</evidence>
<reference evidence="6" key="1">
    <citation type="submission" date="2022-11" db="EMBL/GenBank/DDBJ databases">
        <title>Centuries of genome instability and evolution in soft-shell clam transmissible cancer (bioRxiv).</title>
        <authorList>
            <person name="Hart S.F.M."/>
            <person name="Yonemitsu M.A."/>
            <person name="Giersch R.M."/>
            <person name="Beal B.F."/>
            <person name="Arriagada G."/>
            <person name="Davis B.W."/>
            <person name="Ostrander E.A."/>
            <person name="Goff S.P."/>
            <person name="Metzger M.J."/>
        </authorList>
    </citation>
    <scope>NUCLEOTIDE SEQUENCE</scope>
    <source>
        <strain evidence="6">MELC-2E11</strain>
        <tissue evidence="6">Siphon/mantle</tissue>
    </source>
</reference>
<dbReference type="Gene3D" id="2.10.70.10">
    <property type="entry name" value="Complement Module, domain 1"/>
    <property type="match status" value="1"/>
</dbReference>
<dbReference type="Gene3D" id="2.20.100.10">
    <property type="entry name" value="Thrombospondin type-1 (TSP1) repeat"/>
    <property type="match status" value="1"/>
</dbReference>
<dbReference type="SMART" id="SM01411">
    <property type="entry name" value="Ephrin_rec_like"/>
    <property type="match status" value="2"/>
</dbReference>
<evidence type="ECO:0000259" key="5">
    <source>
        <dbReference type="PROSITE" id="PS50923"/>
    </source>
</evidence>
<keyword evidence="1" id="KW-0677">Repeat</keyword>
<dbReference type="EMBL" id="CP111016">
    <property type="protein sequence ID" value="WAR06501.1"/>
    <property type="molecule type" value="Genomic_DNA"/>
</dbReference>
<feature type="domain" description="HYR" evidence="4">
    <location>
        <begin position="125"/>
        <end position="209"/>
    </location>
</feature>
<feature type="disulfide bond" evidence="3">
    <location>
        <begin position="3"/>
        <end position="46"/>
    </location>
</feature>
<dbReference type="InterPro" id="IPR000884">
    <property type="entry name" value="TSP1_rpt"/>
</dbReference>
<feature type="domain" description="Sushi" evidence="5">
    <location>
        <begin position="1"/>
        <end position="62"/>
    </location>
</feature>
<proteinExistence type="predicted"/>
<evidence type="ECO:0000313" key="6">
    <source>
        <dbReference type="EMBL" id="WAR06501.1"/>
    </source>
</evidence>
<gene>
    <name evidence="6" type="ORF">MAR_021870</name>
</gene>
<dbReference type="PANTHER" id="PTHR16311">
    <property type="entry name" value="THROMBOSPONDIN TYPE I DOMAIN-CONTAINING 1"/>
    <property type="match status" value="1"/>
</dbReference>
<dbReference type="InterPro" id="IPR011641">
    <property type="entry name" value="Tyr-kin_ephrin_A/B_rcpt-like"/>
</dbReference>
<dbReference type="InterPro" id="IPR035976">
    <property type="entry name" value="Sushi/SCR/CCP_sf"/>
</dbReference>
<keyword evidence="2 3" id="KW-1015">Disulfide bond</keyword>
<dbReference type="Proteomes" id="UP001164746">
    <property type="component" value="Chromosome 5"/>
</dbReference>
<comment type="caution">
    <text evidence="3">Lacks conserved residue(s) required for the propagation of feature annotation.</text>
</comment>
<dbReference type="PRINTS" id="PR01705">
    <property type="entry name" value="TSP1REPEAT"/>
</dbReference>
<dbReference type="PROSITE" id="PS50092">
    <property type="entry name" value="TSP1"/>
    <property type="match status" value="1"/>
</dbReference>
<dbReference type="Pfam" id="PF00090">
    <property type="entry name" value="TSP_1"/>
    <property type="match status" value="1"/>
</dbReference>
<dbReference type="SUPFAM" id="SSF57535">
    <property type="entry name" value="Complement control module/SCR domain"/>
    <property type="match status" value="1"/>
</dbReference>
<protein>
    <submittedName>
        <fullName evidence="6">SRPX2-like protein</fullName>
    </submittedName>
</protein>
<dbReference type="InterPro" id="IPR038877">
    <property type="entry name" value="THSD1"/>
</dbReference>
<organism evidence="6 7">
    <name type="scientific">Mya arenaria</name>
    <name type="common">Soft-shell clam</name>
    <dbReference type="NCBI Taxonomy" id="6604"/>
    <lineage>
        <taxon>Eukaryota</taxon>
        <taxon>Metazoa</taxon>
        <taxon>Spiralia</taxon>
        <taxon>Lophotrochozoa</taxon>
        <taxon>Mollusca</taxon>
        <taxon>Bivalvia</taxon>
        <taxon>Autobranchia</taxon>
        <taxon>Heteroconchia</taxon>
        <taxon>Euheterodonta</taxon>
        <taxon>Imparidentia</taxon>
        <taxon>Neoheterodontei</taxon>
        <taxon>Myida</taxon>
        <taxon>Myoidea</taxon>
        <taxon>Myidae</taxon>
        <taxon>Mya</taxon>
    </lineage>
</organism>
<evidence type="ECO:0000256" key="2">
    <source>
        <dbReference type="ARBA" id="ARBA00023157"/>
    </source>
</evidence>